<accession>A0A1J5TC78</accession>
<organism evidence="1">
    <name type="scientific">mine drainage metagenome</name>
    <dbReference type="NCBI Taxonomy" id="410659"/>
    <lineage>
        <taxon>unclassified sequences</taxon>
        <taxon>metagenomes</taxon>
        <taxon>ecological metagenomes</taxon>
    </lineage>
</organism>
<evidence type="ECO:0000313" key="1">
    <source>
        <dbReference type="EMBL" id="OIR09718.1"/>
    </source>
</evidence>
<proteinExistence type="predicted"/>
<name>A0A1J5TC78_9ZZZZ</name>
<gene>
    <name evidence="1" type="ORF">GALL_81230</name>
</gene>
<protein>
    <submittedName>
        <fullName evidence="1">Uncharacterized protein</fullName>
    </submittedName>
</protein>
<dbReference type="AlphaFoldDB" id="A0A1J5TC78"/>
<reference evidence="1" key="1">
    <citation type="submission" date="2016-10" db="EMBL/GenBank/DDBJ databases">
        <title>Sequence of Gallionella enrichment culture.</title>
        <authorList>
            <person name="Poehlein A."/>
            <person name="Muehling M."/>
            <person name="Daniel R."/>
        </authorList>
    </citation>
    <scope>NUCLEOTIDE SEQUENCE</scope>
</reference>
<dbReference type="EMBL" id="MLJW01000025">
    <property type="protein sequence ID" value="OIR09718.1"/>
    <property type="molecule type" value="Genomic_DNA"/>
</dbReference>
<comment type="caution">
    <text evidence="1">The sequence shown here is derived from an EMBL/GenBank/DDBJ whole genome shotgun (WGS) entry which is preliminary data.</text>
</comment>
<sequence>MLLARIQRDLFDFTSQEDPEDFGPLLNFWYRANTQALSAALTAQPGLKLIIDAPSVRSLEQMTQKLFLLADTIVLRGLSPEPPRDLELLEPHHLTPTSNYKPGYIDEVIPQLEKLRPSPLTLMGPAPYWSSTSKTLKNGLHAAYATDMHRGTPREIVQWILGPGRPLLESGRLSYAPFVPSLEMEQEFLRKRIDLSAYFNTSPCFHHSADWLTKQQLDVLFSLQFPCLDGLDLDTLARVKYDYHEEFESFSRLMLNALNTVKAAVDMEQFAAEVRNVQRNLIDAGVSDVEKTFKKISALSSLRKKGMVVGLLGLNAAAYLGAPELVLVSGLAASGIKMVSDKIDELKEQNQLKEFKHYFLWKVSHEARHD</sequence>